<sequence>MGLIYSLFKWVLGFNMLIIFLVICELQKMIKSYIKQKKYGGNKIEAFYHKSKMKTLVAILFAIGTMFNFWMLESAAIGDAVLFQLYLLIIVIEGWKKIIVYEKGIYHMGRFVKWEEIKSIKTHENSIRIEIKGSLLGMLMMNKVSRARELIQLIEENI</sequence>
<dbReference type="RefSeq" id="WP_044824973.1">
    <property type="nucleotide sequence ID" value="NZ_CP009687.1"/>
</dbReference>
<organism evidence="1 2">
    <name type="scientific">Clostridium aceticum</name>
    <dbReference type="NCBI Taxonomy" id="84022"/>
    <lineage>
        <taxon>Bacteria</taxon>
        <taxon>Bacillati</taxon>
        <taxon>Bacillota</taxon>
        <taxon>Clostridia</taxon>
        <taxon>Eubacteriales</taxon>
        <taxon>Clostridiaceae</taxon>
        <taxon>Clostridium</taxon>
    </lineage>
</organism>
<dbReference type="OrthoDB" id="2086800at2"/>
<dbReference type="AlphaFoldDB" id="A0A0D8I8W6"/>
<reference evidence="1 2" key="1">
    <citation type="submission" date="2014-10" db="EMBL/GenBank/DDBJ databases">
        <title>Genome sequence of Clostridium aceticum DSM 1496.</title>
        <authorList>
            <person name="Poehlein A."/>
            <person name="Schiel-Bengelsdorf B."/>
            <person name="Gottschalk G."/>
            <person name="Duerre P."/>
            <person name="Daniel R."/>
        </authorList>
    </citation>
    <scope>NUCLEOTIDE SEQUENCE [LARGE SCALE GENOMIC DNA]</scope>
    <source>
        <strain evidence="1 2">DSM 1496</strain>
    </source>
</reference>
<gene>
    <name evidence="1" type="ORF">CACET_c22920</name>
</gene>
<dbReference type="PATRIC" id="fig|84022.5.peg.413"/>
<dbReference type="EMBL" id="CP009687">
    <property type="protein sequence ID" value="AKL95738.1"/>
    <property type="molecule type" value="Genomic_DNA"/>
</dbReference>
<dbReference type="Proteomes" id="UP000035704">
    <property type="component" value="Chromosome"/>
</dbReference>
<proteinExistence type="predicted"/>
<dbReference type="KEGG" id="cace:CACET_c22920"/>
<name>A0A0D8I8W6_9CLOT</name>
<evidence type="ECO:0000313" key="2">
    <source>
        <dbReference type="Proteomes" id="UP000035704"/>
    </source>
</evidence>
<protein>
    <submittedName>
        <fullName evidence="1">Uncharacterized protein</fullName>
    </submittedName>
</protein>
<keyword evidence="2" id="KW-1185">Reference proteome</keyword>
<accession>A0A0D8I8W6</accession>
<dbReference type="STRING" id="84022.CACET_c22920"/>
<evidence type="ECO:0000313" key="1">
    <source>
        <dbReference type="EMBL" id="AKL95738.1"/>
    </source>
</evidence>